<organism evidence="10">
    <name type="scientific">Leptolyngbya sp. NK1-12</name>
    <dbReference type="NCBI Taxonomy" id="2547451"/>
    <lineage>
        <taxon>Bacteria</taxon>
        <taxon>Bacillati</taxon>
        <taxon>Cyanobacteriota</taxon>
        <taxon>Cyanophyceae</taxon>
        <taxon>Leptolyngbyales</taxon>
        <taxon>Leptolyngbyaceae</taxon>
        <taxon>Leptolyngbya group</taxon>
        <taxon>Leptolyngbya</taxon>
    </lineage>
</organism>
<evidence type="ECO:0000256" key="4">
    <source>
        <dbReference type="ARBA" id="ARBA00022777"/>
    </source>
</evidence>
<dbReference type="InterPro" id="IPR005467">
    <property type="entry name" value="His_kinase_dom"/>
</dbReference>
<dbReference type="CDD" id="cd19920">
    <property type="entry name" value="REC_PA4781-like"/>
    <property type="match status" value="1"/>
</dbReference>
<name>A0AA97AIX5_9CYAN</name>
<dbReference type="AlphaFoldDB" id="A0AA97AIX5"/>
<dbReference type="EC" id="2.7.13.3" evidence="2"/>
<dbReference type="SUPFAM" id="SSF52172">
    <property type="entry name" value="CheY-like"/>
    <property type="match status" value="1"/>
</dbReference>
<keyword evidence="3 6" id="KW-0597">Phosphoprotein</keyword>
<evidence type="ECO:0000256" key="6">
    <source>
        <dbReference type="PROSITE-ProRule" id="PRU00169"/>
    </source>
</evidence>
<accession>A0AA97AIX5</accession>
<feature type="coiled-coil region" evidence="7">
    <location>
        <begin position="130"/>
        <end position="182"/>
    </location>
</feature>
<keyword evidence="5" id="KW-0902">Two-component regulatory system</keyword>
<dbReference type="PRINTS" id="PR00344">
    <property type="entry name" value="BCTRLSENSOR"/>
</dbReference>
<dbReference type="EMBL" id="CP053587">
    <property type="protein sequence ID" value="WNZ27165.1"/>
    <property type="molecule type" value="Genomic_DNA"/>
</dbReference>
<evidence type="ECO:0000256" key="5">
    <source>
        <dbReference type="ARBA" id="ARBA00023012"/>
    </source>
</evidence>
<dbReference type="PROSITE" id="PS50109">
    <property type="entry name" value="HIS_KIN"/>
    <property type="match status" value="1"/>
</dbReference>
<dbReference type="CDD" id="cd00082">
    <property type="entry name" value="HisKA"/>
    <property type="match status" value="1"/>
</dbReference>
<dbReference type="InterPro" id="IPR004358">
    <property type="entry name" value="Sig_transdc_His_kin-like_C"/>
</dbReference>
<dbReference type="InterPro" id="IPR036890">
    <property type="entry name" value="HATPase_C_sf"/>
</dbReference>
<evidence type="ECO:0000313" key="10">
    <source>
        <dbReference type="EMBL" id="WNZ27165.1"/>
    </source>
</evidence>
<dbReference type="InterPro" id="IPR003594">
    <property type="entry name" value="HATPase_dom"/>
</dbReference>
<dbReference type="InterPro" id="IPR011006">
    <property type="entry name" value="CheY-like_superfamily"/>
</dbReference>
<feature type="modified residue" description="4-aspartylphosphate" evidence="6">
    <location>
        <position position="57"/>
    </location>
</feature>
<dbReference type="PROSITE" id="PS50110">
    <property type="entry name" value="RESPONSE_REGULATORY"/>
    <property type="match status" value="1"/>
</dbReference>
<evidence type="ECO:0000256" key="3">
    <source>
        <dbReference type="ARBA" id="ARBA00022553"/>
    </source>
</evidence>
<feature type="domain" description="Histidine kinase" evidence="8">
    <location>
        <begin position="201"/>
        <end position="458"/>
    </location>
</feature>
<proteinExistence type="predicted"/>
<dbReference type="Gene3D" id="3.40.50.2300">
    <property type="match status" value="1"/>
</dbReference>
<dbReference type="GO" id="GO:0000155">
    <property type="term" value="F:phosphorelay sensor kinase activity"/>
    <property type="evidence" value="ECO:0007669"/>
    <property type="project" value="InterPro"/>
</dbReference>
<dbReference type="SUPFAM" id="SSF55874">
    <property type="entry name" value="ATPase domain of HSP90 chaperone/DNA topoisomerase II/histidine kinase"/>
    <property type="match status" value="1"/>
</dbReference>
<reference evidence="10" key="1">
    <citation type="submission" date="2020-05" db="EMBL/GenBank/DDBJ databases">
        <authorList>
            <person name="Zhu T."/>
            <person name="Keshari N."/>
            <person name="Lu X."/>
        </authorList>
    </citation>
    <scope>NUCLEOTIDE SEQUENCE</scope>
    <source>
        <strain evidence="10">NK1-12</strain>
    </source>
</reference>
<gene>
    <name evidence="10" type="ORF">HJG54_30100</name>
</gene>
<dbReference type="InterPro" id="IPR036097">
    <property type="entry name" value="HisK_dim/P_sf"/>
</dbReference>
<comment type="catalytic activity">
    <reaction evidence="1">
        <text>ATP + protein L-histidine = ADP + protein N-phospho-L-histidine.</text>
        <dbReference type="EC" id="2.7.13.3"/>
    </reaction>
</comment>
<dbReference type="PANTHER" id="PTHR43547">
    <property type="entry name" value="TWO-COMPONENT HISTIDINE KINASE"/>
    <property type="match status" value="1"/>
</dbReference>
<dbReference type="SMART" id="SM00387">
    <property type="entry name" value="HATPase_c"/>
    <property type="match status" value="1"/>
</dbReference>
<dbReference type="Pfam" id="PF00072">
    <property type="entry name" value="Response_reg"/>
    <property type="match status" value="1"/>
</dbReference>
<keyword evidence="4" id="KW-0418">Kinase</keyword>
<dbReference type="PANTHER" id="PTHR43547:SF2">
    <property type="entry name" value="HYBRID SIGNAL TRANSDUCTION HISTIDINE KINASE C"/>
    <property type="match status" value="1"/>
</dbReference>
<dbReference type="SMART" id="SM00448">
    <property type="entry name" value="REC"/>
    <property type="match status" value="1"/>
</dbReference>
<evidence type="ECO:0000259" key="9">
    <source>
        <dbReference type="PROSITE" id="PS50110"/>
    </source>
</evidence>
<dbReference type="InterPro" id="IPR001789">
    <property type="entry name" value="Sig_transdc_resp-reg_receiver"/>
</dbReference>
<protein>
    <recommendedName>
        <fullName evidence="2">histidine kinase</fullName>
        <ecNumber evidence="2">2.7.13.3</ecNumber>
    </recommendedName>
</protein>
<dbReference type="Gene3D" id="3.30.565.10">
    <property type="entry name" value="Histidine kinase-like ATPase, C-terminal domain"/>
    <property type="match status" value="1"/>
</dbReference>
<dbReference type="SUPFAM" id="SSF47384">
    <property type="entry name" value="Homodimeric domain of signal transducing histidine kinase"/>
    <property type="match status" value="1"/>
</dbReference>
<evidence type="ECO:0000256" key="2">
    <source>
        <dbReference type="ARBA" id="ARBA00012438"/>
    </source>
</evidence>
<keyword evidence="7" id="KW-0175">Coiled coil</keyword>
<evidence type="ECO:0000259" key="8">
    <source>
        <dbReference type="PROSITE" id="PS50109"/>
    </source>
</evidence>
<evidence type="ECO:0000256" key="7">
    <source>
        <dbReference type="SAM" id="Coils"/>
    </source>
</evidence>
<evidence type="ECO:0000256" key="1">
    <source>
        <dbReference type="ARBA" id="ARBA00000085"/>
    </source>
</evidence>
<dbReference type="Gene3D" id="1.10.287.130">
    <property type="match status" value="1"/>
</dbReference>
<dbReference type="Pfam" id="PF02518">
    <property type="entry name" value="HATPase_c"/>
    <property type="match status" value="1"/>
</dbReference>
<dbReference type="RefSeq" id="WP_316436796.1">
    <property type="nucleotide sequence ID" value="NZ_CP053587.1"/>
</dbReference>
<feature type="domain" description="Response regulatory" evidence="9">
    <location>
        <begin position="8"/>
        <end position="124"/>
    </location>
</feature>
<keyword evidence="4" id="KW-0808">Transferase</keyword>
<dbReference type="InterPro" id="IPR003661">
    <property type="entry name" value="HisK_dim/P_dom"/>
</dbReference>
<sequence length="464" mass="52090">MFNLESQAILIVDDNPTNLEVLSETLLSAGLQVAVAVDGESALEQLQYYHPELILLDIMMPGIDGYETCRRLKQNPLTWNIPVIFMTALTDTENKVKGLSFGAVDYITKPFHQEEVLARIRVHLQLRDFAKRMESQNQLLKQEIERREQAEAALLELNQQLEQQVEERTKALSSALEELQQTQLQLIHSERMSALGQLVAGVAHEINNPINFIYGNLTPAAEYTQALLHLVNLYQLSSPPTSEIAEQIEVIDLEFLKQDLPKLLNSMKLGVERIRQIVTSLRCFSRLDESEMKAVNIHEGLDSTLLILQNRLNSKANRSTIQVIKDYGKLPEIECYASQLNQVFMNLIANSIDALEEFNRSRSFEDIDANPGMIQIRTWQSNSDWAIISIKDNGPGIPEDICDKIFLPFFTTKAIGKGTGLGLSISHQIVVEKHGGKLNCASTAGQGTEFILEIPIQQSIPQSA</sequence>